<evidence type="ECO:0000313" key="2">
    <source>
        <dbReference type="EMBL" id="CAF4984205.1"/>
    </source>
</evidence>
<name>A0A821ZD06_9BILA</name>
<sequence length="95" mass="10629">MVLIDFVGLWVLILHIDDLKMIQDYTTKPTDTRIPPFLLLNTLAMFAGGIGFGRPYLPIAVSFFGLAFIVYGGRILPGLVQWTEKLLTIFSLLSL</sequence>
<dbReference type="Proteomes" id="UP000663848">
    <property type="component" value="Unassembled WGS sequence"/>
</dbReference>
<keyword evidence="1" id="KW-1133">Transmembrane helix</keyword>
<keyword evidence="1" id="KW-0812">Transmembrane</keyword>
<evidence type="ECO:0000313" key="3">
    <source>
        <dbReference type="Proteomes" id="UP000663848"/>
    </source>
</evidence>
<reference evidence="2" key="1">
    <citation type="submission" date="2021-02" db="EMBL/GenBank/DDBJ databases">
        <authorList>
            <person name="Nowell W R."/>
        </authorList>
    </citation>
    <scope>NUCLEOTIDE SEQUENCE</scope>
</reference>
<feature type="non-terminal residue" evidence="2">
    <location>
        <position position="95"/>
    </location>
</feature>
<accession>A0A821ZD06</accession>
<organism evidence="2 3">
    <name type="scientific">Rotaria socialis</name>
    <dbReference type="NCBI Taxonomy" id="392032"/>
    <lineage>
        <taxon>Eukaryota</taxon>
        <taxon>Metazoa</taxon>
        <taxon>Spiralia</taxon>
        <taxon>Gnathifera</taxon>
        <taxon>Rotifera</taxon>
        <taxon>Eurotatoria</taxon>
        <taxon>Bdelloidea</taxon>
        <taxon>Philodinida</taxon>
        <taxon>Philodinidae</taxon>
        <taxon>Rotaria</taxon>
    </lineage>
</organism>
<feature type="transmembrane region" description="Helical" evidence="1">
    <location>
        <begin position="59"/>
        <end position="76"/>
    </location>
</feature>
<dbReference type="EMBL" id="CAJOBR010029059">
    <property type="protein sequence ID" value="CAF4984205.1"/>
    <property type="molecule type" value="Genomic_DNA"/>
</dbReference>
<dbReference type="AlphaFoldDB" id="A0A821ZD06"/>
<evidence type="ECO:0000256" key="1">
    <source>
        <dbReference type="SAM" id="Phobius"/>
    </source>
</evidence>
<protein>
    <submittedName>
        <fullName evidence="2">Uncharacterized protein</fullName>
    </submittedName>
</protein>
<feature type="transmembrane region" description="Helical" evidence="1">
    <location>
        <begin position="34"/>
        <end position="53"/>
    </location>
</feature>
<proteinExistence type="predicted"/>
<gene>
    <name evidence="2" type="ORF">QYT958_LOCUS36466</name>
</gene>
<comment type="caution">
    <text evidence="2">The sequence shown here is derived from an EMBL/GenBank/DDBJ whole genome shotgun (WGS) entry which is preliminary data.</text>
</comment>
<keyword evidence="1" id="KW-0472">Membrane</keyword>